<comment type="subunit">
    <text evidence="1">Component of the lipopolysaccharide transport and assembly complex.</text>
</comment>
<proteinExistence type="inferred from homology"/>
<feature type="domain" description="LptD C-terminal" evidence="3">
    <location>
        <begin position="374"/>
        <end position="742"/>
    </location>
</feature>
<dbReference type="Gene3D" id="2.60.450.10">
    <property type="entry name" value="Lipopolysaccharide (LPS) transport protein A like domain"/>
    <property type="match status" value="1"/>
</dbReference>
<keyword evidence="5" id="KW-1185">Reference proteome</keyword>
<dbReference type="HAMAP" id="MF_01411">
    <property type="entry name" value="LPS_assembly_LptD"/>
    <property type="match status" value="1"/>
</dbReference>
<keyword evidence="1" id="KW-0732">Signal</keyword>
<feature type="compositionally biased region" description="Low complexity" evidence="2">
    <location>
        <begin position="89"/>
        <end position="102"/>
    </location>
</feature>
<evidence type="ECO:0000313" key="4">
    <source>
        <dbReference type="EMBL" id="WPB84661.1"/>
    </source>
</evidence>
<dbReference type="Proteomes" id="UP001305521">
    <property type="component" value="Chromosome"/>
</dbReference>
<gene>
    <name evidence="1 4" type="primary">lptD</name>
    <name evidence="4" type="ORF">R9Z33_21520</name>
</gene>
<evidence type="ECO:0000313" key="5">
    <source>
        <dbReference type="Proteomes" id="UP001305521"/>
    </source>
</evidence>
<comment type="similarity">
    <text evidence="1">Belongs to the LptD family.</text>
</comment>
<comment type="function">
    <text evidence="1">Involved in the assembly of lipopolysaccharide (LPS) at the surface of the outer membrane.</text>
</comment>
<dbReference type="RefSeq" id="WP_318648625.1">
    <property type="nucleotide sequence ID" value="NZ_CP137852.1"/>
</dbReference>
<reference evidence="4 5" key="1">
    <citation type="submission" date="2023-11" db="EMBL/GenBank/DDBJ databases">
        <title>Arctic aerobic anoxygenic photoheterotroph Sediminicoccus rosea KRV36 adapts its photosynthesis to long days of polar summer.</title>
        <authorList>
            <person name="Tomasch J."/>
            <person name="Kopejtka K."/>
            <person name="Bily T."/>
            <person name="Gardiner A.T."/>
            <person name="Gardian Z."/>
            <person name="Shivaramu S."/>
            <person name="Koblizek M."/>
            <person name="Engelhardt F."/>
            <person name="Kaftan D."/>
        </authorList>
    </citation>
    <scope>NUCLEOTIDE SEQUENCE [LARGE SCALE GENOMIC DNA]</scope>
    <source>
        <strain evidence="4 5">R-30</strain>
    </source>
</reference>
<dbReference type="EMBL" id="CP137852">
    <property type="protein sequence ID" value="WPB84661.1"/>
    <property type="molecule type" value="Genomic_DNA"/>
</dbReference>
<evidence type="ECO:0000259" key="3">
    <source>
        <dbReference type="Pfam" id="PF04453"/>
    </source>
</evidence>
<evidence type="ECO:0000256" key="1">
    <source>
        <dbReference type="HAMAP-Rule" id="MF_01411"/>
    </source>
</evidence>
<sequence>MVPPLGPPRPLPRFARRLIRRAQARRLGLRPSPRLWRCLALAILLAPVELLLPASAQIAPAFDPASQTFAPMGFVDSQMARETLPSLLSSPAASAPAGPAGATPVVDNRTDGPVTFSAEEVEYDRERERVVARGRVEAWQGGRFLRADSFTYDRNTRVALLQGNVQIIEADGQVFYAEEAELGDGFRDGVLTEIRARLAQNARLAGNGARRTDGTVTEIARPVYSSCNLCEADPTRPPLWQMRARTATQDRESQRISYRDATVQIGGIPLFYTPFLSHPDPQTPRASGFLFPTNGYTRFLGAFTQTPYFWAIDETQDLLVTPTIGTLAPPNLALEYRRRFNNGELQMQGSIGYMNQEQAERAAAGGTGSPGINGHFFSRGRFAINENWRIGFDGNYASSDSYLRTYKFEYRRVLTSTAYVEGFWGTEAYARLDVRYYQGLNTADDLSTIPFVGPNGIYEHAPRKQFLGGYITSDVGVLGLTRPTGTFSQRLASRVSWERPVQGAFGDIITFRSQFDGTGYYAGNQQNNGFNPLPEANGIHANGNIRIAADWRMPFIRSAGEWGTQMIEPRVQLVTGPHLGRQLRFPNEDALDFEFTEANLFQLSRYTGRDRMEGTTRADLALRGSWDFVNGGRVEAVVGRSFRTTQSTTFPLNTGLNDRASDWVTRSTWTPVSWVDLIARNRFDSESFQHRATDAVANFNLGRVGALSNLSLNGGYLFNNRLPQFTSSTGRNEVLVGASVQYRTAAGGVWRAAGSLRYDVVADTPAMVIANFGYEDECFIIEGRFLRRYARNSTTGEPFMGNTVFLVRLGFKTVGDYFFRAI</sequence>
<dbReference type="PANTHER" id="PTHR30189:SF1">
    <property type="entry name" value="LPS-ASSEMBLY PROTEIN LPTD"/>
    <property type="match status" value="1"/>
</dbReference>
<feature type="region of interest" description="Disordered" evidence="2">
    <location>
        <begin position="89"/>
        <end position="111"/>
    </location>
</feature>
<name>A0ABZ0PG99_9PROT</name>
<comment type="subcellular location">
    <subcellularLocation>
        <location evidence="1">Cell outer membrane</location>
    </subcellularLocation>
</comment>
<dbReference type="InterPro" id="IPR020889">
    <property type="entry name" value="LipoPS_assembly_LptD"/>
</dbReference>
<dbReference type="PANTHER" id="PTHR30189">
    <property type="entry name" value="LPS-ASSEMBLY PROTEIN"/>
    <property type="match status" value="1"/>
</dbReference>
<dbReference type="Pfam" id="PF04453">
    <property type="entry name" value="LptD"/>
    <property type="match status" value="1"/>
</dbReference>
<dbReference type="InterPro" id="IPR050218">
    <property type="entry name" value="LptD"/>
</dbReference>
<keyword evidence="1" id="KW-0998">Cell outer membrane</keyword>
<keyword evidence="1" id="KW-0472">Membrane</keyword>
<evidence type="ECO:0000256" key="2">
    <source>
        <dbReference type="SAM" id="MobiDB-lite"/>
    </source>
</evidence>
<dbReference type="InterPro" id="IPR007543">
    <property type="entry name" value="LptD_C"/>
</dbReference>
<comment type="caution">
    <text evidence="1">Lacks conserved residue(s) required for the propagation of feature annotation.</text>
</comment>
<protein>
    <recommendedName>
        <fullName evidence="1">LPS-assembly protein LptD</fullName>
    </recommendedName>
</protein>
<accession>A0ABZ0PG99</accession>
<organism evidence="4 5">
    <name type="scientific">Sediminicoccus rosea</name>
    <dbReference type="NCBI Taxonomy" id="1225128"/>
    <lineage>
        <taxon>Bacteria</taxon>
        <taxon>Pseudomonadati</taxon>
        <taxon>Pseudomonadota</taxon>
        <taxon>Alphaproteobacteria</taxon>
        <taxon>Acetobacterales</taxon>
        <taxon>Roseomonadaceae</taxon>
        <taxon>Sediminicoccus</taxon>
    </lineage>
</organism>